<keyword evidence="3" id="KW-0687">Ribonucleoprotein</keyword>
<sequence length="66" mass="7676">MTQVTVKNGNLDMALRKFKQKVARDGVPSECKKRECYDKPGVRRRAAKKEGIKNSRKRNKANRDRD</sequence>
<dbReference type="GO" id="GO:0006412">
    <property type="term" value="P:translation"/>
    <property type="evidence" value="ECO:0007669"/>
    <property type="project" value="InterPro"/>
</dbReference>
<dbReference type="GO" id="GO:0003735">
    <property type="term" value="F:structural constituent of ribosome"/>
    <property type="evidence" value="ECO:0007669"/>
    <property type="project" value="InterPro"/>
</dbReference>
<dbReference type="InterPro" id="IPR001911">
    <property type="entry name" value="Ribosomal_bS21"/>
</dbReference>
<keyword evidence="2 5" id="KW-0689">Ribosomal protein</keyword>
<dbReference type="GO" id="GO:0005840">
    <property type="term" value="C:ribosome"/>
    <property type="evidence" value="ECO:0007669"/>
    <property type="project" value="UniProtKB-KW"/>
</dbReference>
<protein>
    <submittedName>
        <fullName evidence="5">Ribosomal protein S21</fullName>
    </submittedName>
</protein>
<dbReference type="NCBIfam" id="TIGR00030">
    <property type="entry name" value="S21p"/>
    <property type="match status" value="1"/>
</dbReference>
<comment type="caution">
    <text evidence="5">The sequence shown here is derived from an EMBL/GenBank/DDBJ whole genome shotgun (WGS) entry which is preliminary data.</text>
</comment>
<accession>K1TDV7</accession>
<dbReference type="Gene3D" id="1.20.5.1150">
    <property type="entry name" value="Ribosomal protein S8"/>
    <property type="match status" value="1"/>
</dbReference>
<evidence type="ECO:0000313" key="5">
    <source>
        <dbReference type="EMBL" id="EKC64610.1"/>
    </source>
</evidence>
<dbReference type="HAMAP" id="MF_00358">
    <property type="entry name" value="Ribosomal_bS21"/>
    <property type="match status" value="1"/>
</dbReference>
<dbReference type="AlphaFoldDB" id="K1TDV7"/>
<dbReference type="InterPro" id="IPR038380">
    <property type="entry name" value="Ribosomal_bS21_sf"/>
</dbReference>
<proteinExistence type="inferred from homology"/>
<organism evidence="5">
    <name type="scientific">human gut metagenome</name>
    <dbReference type="NCBI Taxonomy" id="408170"/>
    <lineage>
        <taxon>unclassified sequences</taxon>
        <taxon>metagenomes</taxon>
        <taxon>organismal metagenomes</taxon>
    </lineage>
</organism>
<reference evidence="5" key="1">
    <citation type="journal article" date="2013" name="Environ. Microbiol.">
        <title>Microbiota from the distal guts of lean and obese adolescents exhibit partial functional redundancy besides clear differences in community structure.</title>
        <authorList>
            <person name="Ferrer M."/>
            <person name="Ruiz A."/>
            <person name="Lanza F."/>
            <person name="Haange S.B."/>
            <person name="Oberbach A."/>
            <person name="Till H."/>
            <person name="Bargiela R."/>
            <person name="Campoy C."/>
            <person name="Segura M.T."/>
            <person name="Richter M."/>
            <person name="von Bergen M."/>
            <person name="Seifert J."/>
            <person name="Suarez A."/>
        </authorList>
    </citation>
    <scope>NUCLEOTIDE SEQUENCE</scope>
</reference>
<feature type="region of interest" description="Disordered" evidence="4">
    <location>
        <begin position="42"/>
        <end position="66"/>
    </location>
</feature>
<dbReference type="Pfam" id="PF01165">
    <property type="entry name" value="Ribosomal_S21"/>
    <property type="match status" value="1"/>
</dbReference>
<gene>
    <name evidence="5" type="ORF">OBE_06894</name>
</gene>
<evidence type="ECO:0000256" key="4">
    <source>
        <dbReference type="SAM" id="MobiDB-lite"/>
    </source>
</evidence>
<comment type="similarity">
    <text evidence="1">Belongs to the bacterial ribosomal protein bS21 family.</text>
</comment>
<name>K1TDV7_9ZZZZ</name>
<evidence type="ECO:0000256" key="3">
    <source>
        <dbReference type="ARBA" id="ARBA00023274"/>
    </source>
</evidence>
<evidence type="ECO:0000256" key="1">
    <source>
        <dbReference type="ARBA" id="ARBA00006640"/>
    </source>
</evidence>
<dbReference type="EMBL" id="AJWZ01004730">
    <property type="protein sequence ID" value="EKC64610.1"/>
    <property type="molecule type" value="Genomic_DNA"/>
</dbReference>
<evidence type="ECO:0000256" key="2">
    <source>
        <dbReference type="ARBA" id="ARBA00022980"/>
    </source>
</evidence>
<dbReference type="GO" id="GO:1990904">
    <property type="term" value="C:ribonucleoprotein complex"/>
    <property type="evidence" value="ECO:0007669"/>
    <property type="project" value="UniProtKB-KW"/>
</dbReference>